<name>A0A4C1VIT4_EUMVA</name>
<protein>
    <submittedName>
        <fullName evidence="1">Uncharacterized protein</fullName>
    </submittedName>
</protein>
<reference evidence="1 2" key="1">
    <citation type="journal article" date="2019" name="Commun. Biol.">
        <title>The bagworm genome reveals a unique fibroin gene that provides high tensile strength.</title>
        <authorList>
            <person name="Kono N."/>
            <person name="Nakamura H."/>
            <person name="Ohtoshi R."/>
            <person name="Tomita M."/>
            <person name="Numata K."/>
            <person name="Arakawa K."/>
        </authorList>
    </citation>
    <scope>NUCLEOTIDE SEQUENCE [LARGE SCALE GENOMIC DNA]</scope>
</reference>
<gene>
    <name evidence="1" type="ORF">EVAR_21657_1</name>
</gene>
<dbReference type="AlphaFoldDB" id="A0A4C1VIT4"/>
<comment type="caution">
    <text evidence="1">The sequence shown here is derived from an EMBL/GenBank/DDBJ whole genome shotgun (WGS) entry which is preliminary data.</text>
</comment>
<dbReference type="EMBL" id="BGZK01000339">
    <property type="protein sequence ID" value="GBP37814.1"/>
    <property type="molecule type" value="Genomic_DNA"/>
</dbReference>
<keyword evidence="2" id="KW-1185">Reference proteome</keyword>
<proteinExistence type="predicted"/>
<accession>A0A4C1VIT4</accession>
<dbReference type="Proteomes" id="UP000299102">
    <property type="component" value="Unassembled WGS sequence"/>
</dbReference>
<evidence type="ECO:0000313" key="2">
    <source>
        <dbReference type="Proteomes" id="UP000299102"/>
    </source>
</evidence>
<sequence length="208" mass="23561">MNKLIRCHRCLASLVEGNRISNGGRIDALNIALNSYIHSLPLKISQRAQFSKTIVNEFTTACQRFVNETNVFSEAASSSLPTSVSRCRQILKRKSSFETFPIFCIHLVDGTDRDRSLTAKTQESICQRIRRPLGGRIRHLFIASPKRPRHSFWRSYNLLSKPHNTQLTVTYHTSRAACLEEHVRLSGIAVITTLVFPNPLWASAVSLR</sequence>
<evidence type="ECO:0000313" key="1">
    <source>
        <dbReference type="EMBL" id="GBP37814.1"/>
    </source>
</evidence>
<organism evidence="1 2">
    <name type="scientific">Eumeta variegata</name>
    <name type="common">Bagworm moth</name>
    <name type="synonym">Eumeta japonica</name>
    <dbReference type="NCBI Taxonomy" id="151549"/>
    <lineage>
        <taxon>Eukaryota</taxon>
        <taxon>Metazoa</taxon>
        <taxon>Ecdysozoa</taxon>
        <taxon>Arthropoda</taxon>
        <taxon>Hexapoda</taxon>
        <taxon>Insecta</taxon>
        <taxon>Pterygota</taxon>
        <taxon>Neoptera</taxon>
        <taxon>Endopterygota</taxon>
        <taxon>Lepidoptera</taxon>
        <taxon>Glossata</taxon>
        <taxon>Ditrysia</taxon>
        <taxon>Tineoidea</taxon>
        <taxon>Psychidae</taxon>
        <taxon>Oiketicinae</taxon>
        <taxon>Eumeta</taxon>
    </lineage>
</organism>